<proteinExistence type="predicted"/>
<evidence type="ECO:0000256" key="1">
    <source>
        <dbReference type="ARBA" id="ARBA00023027"/>
    </source>
</evidence>
<accession>A0A7G9W7Q6</accession>
<dbReference type="Gene3D" id="3.40.109.10">
    <property type="entry name" value="NADH Oxidase"/>
    <property type="match status" value="1"/>
</dbReference>
<evidence type="ECO:0000259" key="2">
    <source>
        <dbReference type="Pfam" id="PF00881"/>
    </source>
</evidence>
<keyword evidence="4" id="KW-1185">Reference proteome</keyword>
<feature type="domain" description="Nitroreductase" evidence="2">
    <location>
        <begin position="9"/>
        <end position="166"/>
    </location>
</feature>
<evidence type="ECO:0000313" key="4">
    <source>
        <dbReference type="Proteomes" id="UP000516160"/>
    </source>
</evidence>
<dbReference type="KEGG" id="acae:HYG86_07920"/>
<dbReference type="Pfam" id="PF00881">
    <property type="entry name" value="Nitroreductase"/>
    <property type="match status" value="1"/>
</dbReference>
<dbReference type="Proteomes" id="UP000516160">
    <property type="component" value="Chromosome"/>
</dbReference>
<dbReference type="InterPro" id="IPR000415">
    <property type="entry name" value="Nitroreductase-like"/>
</dbReference>
<protein>
    <submittedName>
        <fullName evidence="3">Nitroreductase</fullName>
    </submittedName>
</protein>
<gene>
    <name evidence="3" type="ORF">HYG86_07920</name>
</gene>
<dbReference type="AlphaFoldDB" id="A0A7G9W7Q6"/>
<dbReference type="CDD" id="cd02136">
    <property type="entry name" value="PnbA_NfnB-like"/>
    <property type="match status" value="1"/>
</dbReference>
<dbReference type="RefSeq" id="WP_213168642.1">
    <property type="nucleotide sequence ID" value="NZ_CP058559.1"/>
</dbReference>
<dbReference type="GO" id="GO:0005829">
    <property type="term" value="C:cytosol"/>
    <property type="evidence" value="ECO:0007669"/>
    <property type="project" value="TreeGrafter"/>
</dbReference>
<keyword evidence="1" id="KW-0520">NAD</keyword>
<dbReference type="InterPro" id="IPR050627">
    <property type="entry name" value="Nitroreductase/BluB"/>
</dbReference>
<dbReference type="GO" id="GO:0046256">
    <property type="term" value="P:2,4,6-trinitrotoluene catabolic process"/>
    <property type="evidence" value="ECO:0007669"/>
    <property type="project" value="TreeGrafter"/>
</dbReference>
<evidence type="ECO:0000313" key="3">
    <source>
        <dbReference type="EMBL" id="QNO14718.1"/>
    </source>
</evidence>
<dbReference type="GO" id="GO:0046857">
    <property type="term" value="F:oxidoreductase activity, acting on other nitrogenous compounds as donors, with NAD or NADP as acceptor"/>
    <property type="evidence" value="ECO:0007669"/>
    <property type="project" value="TreeGrafter"/>
</dbReference>
<organism evidence="3 4">
    <name type="scientific">Alkalicella caledoniensis</name>
    <dbReference type="NCBI Taxonomy" id="2731377"/>
    <lineage>
        <taxon>Bacteria</taxon>
        <taxon>Bacillati</taxon>
        <taxon>Bacillota</taxon>
        <taxon>Clostridia</taxon>
        <taxon>Eubacteriales</taxon>
        <taxon>Proteinivoracaceae</taxon>
        <taxon>Alkalicella</taxon>
    </lineage>
</organism>
<name>A0A7G9W7Q6_ALKCA</name>
<dbReference type="SUPFAM" id="SSF55469">
    <property type="entry name" value="FMN-dependent nitroreductase-like"/>
    <property type="match status" value="1"/>
</dbReference>
<dbReference type="PANTHER" id="PTHR23026">
    <property type="entry name" value="NADPH NITROREDUCTASE"/>
    <property type="match status" value="1"/>
</dbReference>
<sequence>MSVVLNNIFSRRSFRSYKEEPITEAELEAIIEAGKFAPSAMNQQPWHFTVIQNQAILHKINDTLKNMFLKSNNPKMVERASSEDFSPFYHAPTLIIVSGDTKAVAPEADCSLALGNMFLAAESLDIGSCWINSLRSLGNTKEGAALIKELDIPEDYIIFGSGAFGYKGTDHPEAPTRREGTVTYIE</sequence>
<dbReference type="InterPro" id="IPR029479">
    <property type="entry name" value="Nitroreductase"/>
</dbReference>
<dbReference type="PANTHER" id="PTHR23026:SF125">
    <property type="entry name" value="OXYGEN-INSENSITIVE NAD(P)H NITROREDUCTASE"/>
    <property type="match status" value="1"/>
</dbReference>
<dbReference type="EMBL" id="CP058559">
    <property type="protein sequence ID" value="QNO14718.1"/>
    <property type="molecule type" value="Genomic_DNA"/>
</dbReference>
<reference evidence="3 4" key="1">
    <citation type="submission" date="2020-07" db="EMBL/GenBank/DDBJ databases">
        <title>Alkalicella. sp. LB2 genome.</title>
        <authorList>
            <person name="Postec A."/>
            <person name="Quemeneur M."/>
        </authorList>
    </citation>
    <scope>NUCLEOTIDE SEQUENCE [LARGE SCALE GENOMIC DNA]</scope>
    <source>
        <strain evidence="3 4">LB2</strain>
    </source>
</reference>